<proteinExistence type="predicted"/>
<evidence type="ECO:0000313" key="3">
    <source>
        <dbReference type="EMBL" id="ALS23286.1"/>
    </source>
</evidence>
<dbReference type="Proteomes" id="UP000061660">
    <property type="component" value="Chromosome"/>
</dbReference>
<dbReference type="PROSITE" id="PS51257">
    <property type="entry name" value="PROKAR_LIPOPROTEIN"/>
    <property type="match status" value="1"/>
</dbReference>
<evidence type="ECO:0000256" key="1">
    <source>
        <dbReference type="SAM" id="MobiDB-lite"/>
    </source>
</evidence>
<dbReference type="EMBL" id="CP013652">
    <property type="protein sequence ID" value="ALS23286.1"/>
    <property type="molecule type" value="Genomic_DNA"/>
</dbReference>
<feature type="signal peptide" evidence="2">
    <location>
        <begin position="1"/>
        <end position="25"/>
    </location>
</feature>
<organism evidence="3 4">
    <name type="scientific">Paenibacillus naphthalenovorans</name>
    <dbReference type="NCBI Taxonomy" id="162209"/>
    <lineage>
        <taxon>Bacteria</taxon>
        <taxon>Bacillati</taxon>
        <taxon>Bacillota</taxon>
        <taxon>Bacilli</taxon>
        <taxon>Bacillales</taxon>
        <taxon>Paenibacillaceae</taxon>
        <taxon>Paenibacillus</taxon>
    </lineage>
</organism>
<evidence type="ECO:0000313" key="4">
    <source>
        <dbReference type="Proteomes" id="UP000061660"/>
    </source>
</evidence>
<dbReference type="PATRIC" id="fig|162209.4.peg.3107"/>
<dbReference type="AlphaFoldDB" id="A0A0U2VRB1"/>
<name>A0A0U2VRB1_9BACL</name>
<feature type="chain" id="PRO_5038697678" description="DUF4367 domain-containing protein" evidence="2">
    <location>
        <begin position="26"/>
        <end position="183"/>
    </location>
</feature>
<sequence precursor="true">MNARYPWKRGTVWFFVLLLASSLFALTACQKDQTTPPQGQNQNQGDQAANPPAAQVELVPISYTEADKENIRNTAKFTGVASIYVPQKAVPDDKIDQVQGNGKVMTVKYKHMAVLESPEELRPPGQESEKEVKLSIGTADWLTVNGQRALYLKQGDTFIAIQPLQGTAPEAIEAIAETLAPLE</sequence>
<gene>
    <name evidence="3" type="ORF">IJ22_29130</name>
</gene>
<keyword evidence="4" id="KW-1185">Reference proteome</keyword>
<feature type="region of interest" description="Disordered" evidence="1">
    <location>
        <begin position="32"/>
        <end position="52"/>
    </location>
</feature>
<dbReference type="KEGG" id="pnp:IJ22_29130"/>
<dbReference type="OrthoDB" id="2112616at2"/>
<dbReference type="STRING" id="162209.IJ22_29130"/>
<protein>
    <recommendedName>
        <fullName evidence="5">DUF4367 domain-containing protein</fullName>
    </recommendedName>
</protein>
<dbReference type="RefSeq" id="WP_062409279.1">
    <property type="nucleotide sequence ID" value="NZ_CP013652.1"/>
</dbReference>
<reference evidence="3 4" key="2">
    <citation type="journal article" date="2016" name="Genome Announc.">
        <title>Complete Genome Sequences of Two Interactive Moderate Thermophiles, Paenibacillus napthalenovorans 32O-Y and Paenibacillus sp. 32O-W.</title>
        <authorList>
            <person name="Butler R.R.III."/>
            <person name="Wang J."/>
            <person name="Stark B.C."/>
            <person name="Pombert J.F."/>
        </authorList>
    </citation>
    <scope>NUCLEOTIDE SEQUENCE [LARGE SCALE GENOMIC DNA]</scope>
    <source>
        <strain evidence="3 4">32O-Y</strain>
    </source>
</reference>
<accession>A0A0U2VRB1</accession>
<evidence type="ECO:0000256" key="2">
    <source>
        <dbReference type="SAM" id="SignalP"/>
    </source>
</evidence>
<evidence type="ECO:0008006" key="5">
    <source>
        <dbReference type="Google" id="ProtNLM"/>
    </source>
</evidence>
<reference evidence="4" key="1">
    <citation type="submission" date="2015-12" db="EMBL/GenBank/DDBJ databases">
        <title>Complete genome sequences of two moderately thermophilic Paenibacillus species.</title>
        <authorList>
            <person name="Butler R.III."/>
            <person name="Wang J."/>
            <person name="Stark B.C."/>
            <person name="Pombert J.-F."/>
        </authorList>
    </citation>
    <scope>NUCLEOTIDE SEQUENCE [LARGE SCALE GENOMIC DNA]</scope>
    <source>
        <strain evidence="4">32O-Y</strain>
    </source>
</reference>
<keyword evidence="2" id="KW-0732">Signal</keyword>